<evidence type="ECO:0000259" key="1">
    <source>
        <dbReference type="Pfam" id="PF00535"/>
    </source>
</evidence>
<dbReference type="EMBL" id="FOEC01000003">
    <property type="protein sequence ID" value="SEO63313.1"/>
    <property type="molecule type" value="Genomic_DNA"/>
</dbReference>
<dbReference type="InterPro" id="IPR029044">
    <property type="entry name" value="Nucleotide-diphossugar_trans"/>
</dbReference>
<dbReference type="GO" id="GO:0016758">
    <property type="term" value="F:hexosyltransferase activity"/>
    <property type="evidence" value="ECO:0007669"/>
    <property type="project" value="UniProtKB-ARBA"/>
</dbReference>
<evidence type="ECO:0000313" key="3">
    <source>
        <dbReference type="Proteomes" id="UP000182975"/>
    </source>
</evidence>
<dbReference type="SUPFAM" id="SSF53448">
    <property type="entry name" value="Nucleotide-diphospho-sugar transferases"/>
    <property type="match status" value="1"/>
</dbReference>
<sequence>MTQTAPKVSILVPIYNTETYLGTCLDSLVGQTLKDIEIICINDGSTDSSLDIMRAYAAKDARVRIIDKQNTGYGDSMNQGLAAARGEYIGIVEPDDFVSKRAFAAYVKAAERYGASVVKANYREHSEGSWRDPLAVVYGQFAYNVPFCPADNPAIVNTTPSIWAGLYRRDFILGQGISFSQTPGASFQDASFAHQCWIAAPRVVLLRQGYLHYRTDNQASSSKSSAKVFQVCYEYQRTFDFLRNRGQDAYRAFAPALNAARWNGYKWNYNRISADNHLAFAQQWAREMVDAREEGMLDLSLLPAVDAENAQLLMGDAQEFCNRFPDEIA</sequence>
<gene>
    <name evidence="2" type="ORF">SAMN02910314_00728</name>
</gene>
<feature type="domain" description="Glycosyltransferase 2-like" evidence="1">
    <location>
        <begin position="9"/>
        <end position="135"/>
    </location>
</feature>
<dbReference type="PANTHER" id="PTHR22916:SF3">
    <property type="entry name" value="UDP-GLCNAC:BETAGAL BETA-1,3-N-ACETYLGLUCOSAMINYLTRANSFERASE-LIKE PROTEIN 1"/>
    <property type="match status" value="1"/>
</dbReference>
<evidence type="ECO:0000313" key="2">
    <source>
        <dbReference type="EMBL" id="SEO63313.1"/>
    </source>
</evidence>
<name>A0A172RXC0_9ACTN</name>
<dbReference type="PATRIC" id="fig|79604.3.peg.597"/>
<dbReference type="PANTHER" id="PTHR22916">
    <property type="entry name" value="GLYCOSYLTRANSFERASE"/>
    <property type="match status" value="1"/>
</dbReference>
<dbReference type="Proteomes" id="UP000182975">
    <property type="component" value="Unassembled WGS sequence"/>
</dbReference>
<organism evidence="2 3">
    <name type="scientific">Denitrobacterium detoxificans</name>
    <dbReference type="NCBI Taxonomy" id="79604"/>
    <lineage>
        <taxon>Bacteria</taxon>
        <taxon>Bacillati</taxon>
        <taxon>Actinomycetota</taxon>
        <taxon>Coriobacteriia</taxon>
        <taxon>Eggerthellales</taxon>
        <taxon>Eggerthellaceae</taxon>
        <taxon>Denitrobacterium</taxon>
    </lineage>
</organism>
<dbReference type="Gene3D" id="3.90.550.10">
    <property type="entry name" value="Spore Coat Polysaccharide Biosynthesis Protein SpsA, Chain A"/>
    <property type="match status" value="1"/>
</dbReference>
<dbReference type="InterPro" id="IPR001173">
    <property type="entry name" value="Glyco_trans_2-like"/>
</dbReference>
<dbReference type="RefSeq" id="WP_066661162.1">
    <property type="nucleotide sequence ID" value="NZ_CP011402.1"/>
</dbReference>
<keyword evidence="2" id="KW-0808">Transferase</keyword>
<accession>A0A172RXC0</accession>
<dbReference type="STRING" id="79604.AAY81_02940"/>
<reference evidence="3" key="1">
    <citation type="submission" date="2016-10" db="EMBL/GenBank/DDBJ databases">
        <authorList>
            <person name="Varghese N."/>
        </authorList>
    </citation>
    <scope>NUCLEOTIDE SEQUENCE [LARGE SCALE GENOMIC DNA]</scope>
    <source>
        <strain evidence="3">DSM 21843</strain>
    </source>
</reference>
<proteinExistence type="predicted"/>
<dbReference type="Pfam" id="PF00535">
    <property type="entry name" value="Glycos_transf_2"/>
    <property type="match status" value="1"/>
</dbReference>
<keyword evidence="3" id="KW-1185">Reference proteome</keyword>
<dbReference type="AlphaFoldDB" id="A0A172RXC0"/>
<protein>
    <submittedName>
        <fullName evidence="2">Glycosyl transferase family 2</fullName>
    </submittedName>
</protein>
<dbReference type="CDD" id="cd00761">
    <property type="entry name" value="Glyco_tranf_GTA_type"/>
    <property type="match status" value="1"/>
</dbReference>
<dbReference type="KEGG" id="ddt:AAY81_02940"/>